<organism evidence="7 8">
    <name type="scientific">Fusarium venenatum</name>
    <dbReference type="NCBI Taxonomy" id="56646"/>
    <lineage>
        <taxon>Eukaryota</taxon>
        <taxon>Fungi</taxon>
        <taxon>Dikarya</taxon>
        <taxon>Ascomycota</taxon>
        <taxon>Pezizomycotina</taxon>
        <taxon>Sordariomycetes</taxon>
        <taxon>Hypocreomycetidae</taxon>
        <taxon>Hypocreales</taxon>
        <taxon>Nectriaceae</taxon>
        <taxon>Fusarium</taxon>
    </lineage>
</organism>
<evidence type="ECO:0000256" key="1">
    <source>
        <dbReference type="ARBA" id="ARBA00004123"/>
    </source>
</evidence>
<dbReference type="PANTHER" id="PTHR46910">
    <property type="entry name" value="TRANSCRIPTION FACTOR PDR1"/>
    <property type="match status" value="1"/>
</dbReference>
<dbReference type="STRING" id="56646.A0A2L2SPE7"/>
<name>A0A2L2SPE7_9HYPO</name>
<dbReference type="GO" id="GO:0003700">
    <property type="term" value="F:DNA-binding transcription factor activity"/>
    <property type="evidence" value="ECO:0007669"/>
    <property type="project" value="InterPro"/>
</dbReference>
<protein>
    <recommendedName>
        <fullName evidence="6">Xylanolytic transcriptional activator regulatory domain-containing protein</fullName>
    </recommendedName>
</protein>
<evidence type="ECO:0000256" key="3">
    <source>
        <dbReference type="ARBA" id="ARBA00023125"/>
    </source>
</evidence>
<evidence type="ECO:0000256" key="2">
    <source>
        <dbReference type="ARBA" id="ARBA00023015"/>
    </source>
</evidence>
<evidence type="ECO:0000256" key="4">
    <source>
        <dbReference type="ARBA" id="ARBA00023163"/>
    </source>
</evidence>
<keyword evidence="5" id="KW-0539">Nucleus</keyword>
<keyword evidence="2" id="KW-0805">Transcription regulation</keyword>
<sequence>MVSCVWKSSTPSVRESSSDRVTGIERRLRSIEAQMRRINSAEPTIIDNYLCPEVAAELTEGRYDAKGTTDNTLKVESDAEALPFQQTDPFPLPPSREVKAYVENYFSIFNKGIPLFVPKVDFNSIVGEWYAVPEQRNHDNWARINVVIALAIRYTSDRIDDHRNETESLCIANVQSAVSKFASQQPSILTLQITLGLALVFVAGQDPRSASNLIAIAVKMIHRLKIHLPPTRNVPIIQHDDSERLFWIAYIIDRDLSLLTSEPYLLQDHEVGLDLKTMPCSLYAGNVFTDFRREKEILRPRAELARIQGKLYDLVHSVRASKFSYSQKQSAKERLYRMLEEWHKGLDEPDFDSISGKISISMEARSCLLHETLLHLAYYRCLYSVDNLSIRNTGWLRQLKDFSYMFNRGQDTRILTSALPLLPFNWRNLADAARCCNELVLGHITEKNPTLRWISAPVFEATATVLAAHLIALPERDLEETIPNRSDVEYDEIENDECVIRQVLRFYREALNGVEDYELSTDLRLCEEVAAEASRTVERFFKIAPAEFWDTRNGGFSEDVYEDVYLRL</sequence>
<dbReference type="SMART" id="SM00906">
    <property type="entry name" value="Fungal_trans"/>
    <property type="match status" value="1"/>
</dbReference>
<dbReference type="CDD" id="cd12148">
    <property type="entry name" value="fungal_TF_MHR"/>
    <property type="match status" value="1"/>
</dbReference>
<dbReference type="Pfam" id="PF04082">
    <property type="entry name" value="Fungal_trans"/>
    <property type="match status" value="1"/>
</dbReference>
<feature type="domain" description="Xylanolytic transcriptional activator regulatory" evidence="6">
    <location>
        <begin position="210"/>
        <end position="282"/>
    </location>
</feature>
<dbReference type="PANTHER" id="PTHR46910:SF37">
    <property type="entry name" value="ZN(II)2CYS6 TRANSCRIPTION FACTOR (EUROFUNG)"/>
    <property type="match status" value="1"/>
</dbReference>
<dbReference type="GO" id="GO:0008270">
    <property type="term" value="F:zinc ion binding"/>
    <property type="evidence" value="ECO:0007669"/>
    <property type="project" value="InterPro"/>
</dbReference>
<dbReference type="AlphaFoldDB" id="A0A2L2SPE7"/>
<dbReference type="GO" id="GO:0006351">
    <property type="term" value="P:DNA-templated transcription"/>
    <property type="evidence" value="ECO:0007669"/>
    <property type="project" value="InterPro"/>
</dbReference>
<keyword evidence="3" id="KW-0238">DNA-binding</keyword>
<dbReference type="InterPro" id="IPR007219">
    <property type="entry name" value="XnlR_reg_dom"/>
</dbReference>
<evidence type="ECO:0000313" key="8">
    <source>
        <dbReference type="Proteomes" id="UP000245910"/>
    </source>
</evidence>
<evidence type="ECO:0000259" key="6">
    <source>
        <dbReference type="SMART" id="SM00906"/>
    </source>
</evidence>
<dbReference type="Proteomes" id="UP000245910">
    <property type="component" value="Chromosome IIII"/>
</dbReference>
<dbReference type="InterPro" id="IPR050987">
    <property type="entry name" value="AtrR-like"/>
</dbReference>
<keyword evidence="8" id="KW-1185">Reference proteome</keyword>
<dbReference type="EMBL" id="LN649232">
    <property type="protein sequence ID" value="CEI39706.1"/>
    <property type="molecule type" value="Genomic_DNA"/>
</dbReference>
<dbReference type="GO" id="GO:0005634">
    <property type="term" value="C:nucleus"/>
    <property type="evidence" value="ECO:0007669"/>
    <property type="project" value="UniProtKB-SubCell"/>
</dbReference>
<accession>A0A2L2SPE7</accession>
<comment type="subcellular location">
    <subcellularLocation>
        <location evidence="1">Nucleus</location>
    </subcellularLocation>
</comment>
<proteinExistence type="predicted"/>
<keyword evidence="4" id="KW-0804">Transcription</keyword>
<evidence type="ECO:0000313" key="7">
    <source>
        <dbReference type="EMBL" id="CEI39706.1"/>
    </source>
</evidence>
<dbReference type="GO" id="GO:0003677">
    <property type="term" value="F:DNA binding"/>
    <property type="evidence" value="ECO:0007669"/>
    <property type="project" value="UniProtKB-KW"/>
</dbReference>
<reference evidence="8" key="1">
    <citation type="submission" date="2014-10" db="EMBL/GenBank/DDBJ databases">
        <authorList>
            <person name="King R."/>
        </authorList>
    </citation>
    <scope>NUCLEOTIDE SEQUENCE [LARGE SCALE GENOMIC DNA]</scope>
    <source>
        <strain evidence="8">A3/5</strain>
    </source>
</reference>
<evidence type="ECO:0000256" key="5">
    <source>
        <dbReference type="ARBA" id="ARBA00023242"/>
    </source>
</evidence>